<dbReference type="NCBIfam" id="TIGR00756">
    <property type="entry name" value="PPR"/>
    <property type="match status" value="2"/>
</dbReference>
<evidence type="ECO:0008006" key="8">
    <source>
        <dbReference type="Google" id="ProtNLM"/>
    </source>
</evidence>
<protein>
    <recommendedName>
        <fullName evidence="8">Pentacotripeptide-repeat region of PRORP domain-containing protein</fullName>
    </recommendedName>
</protein>
<gene>
    <name evidence="6" type="ORF">M413DRAFT_441515</name>
</gene>
<proteinExistence type="inferred from homology"/>
<evidence type="ECO:0000256" key="4">
    <source>
        <dbReference type="ARBA" id="ARBA00044511"/>
    </source>
</evidence>
<evidence type="ECO:0000313" key="7">
    <source>
        <dbReference type="Proteomes" id="UP000053424"/>
    </source>
</evidence>
<evidence type="ECO:0000256" key="2">
    <source>
        <dbReference type="ARBA" id="ARBA00022737"/>
    </source>
</evidence>
<dbReference type="Proteomes" id="UP000053424">
    <property type="component" value="Unassembled WGS sequence"/>
</dbReference>
<evidence type="ECO:0000256" key="1">
    <source>
        <dbReference type="ARBA" id="ARBA00006192"/>
    </source>
</evidence>
<comment type="subunit">
    <text evidence="4">Binds to mitochondrial small subunit 15S rRNA.</text>
</comment>
<evidence type="ECO:0000256" key="5">
    <source>
        <dbReference type="PROSITE-ProRule" id="PRU00708"/>
    </source>
</evidence>
<sequence>MVEPFAAGVLSSFLPRPKSSRALARVFKSSTKPSFTANFFTPAPRQTKGKEKEVDTFYLGHVLDSQAQAWSCPRSKPSLWSEAGPMRSLFLGELSLPASRLSRPYVRRTSKSSRNRWHNSAPAIGGTQNRHVAFSTAISGHQIQPVAASFHPSSYAATSTEISSPIQRIRDILDPRLKSNYNFDALNKAFKTARAKDAFASLPEAELLEIAELLANRIDWFCACQAYPDVIKKWGERLRDLCSSIQDDSSGSLLEVLNCRALAFIGELDPSQSFLKVEKAPAGARRMVQTSLVLAMASHNGLGHALEYLFCSGVNLPESVNSIPGFSKLLSESPDLGVIFDTAQNWERHQRTTMLNTVLSAIIEVKGYLTALKVIRRMRTVGVEPPANSVLRVCQGLAKSDTTFLAAQKLFESLPPNPTDQVYLGTSFLLKSGAGDIDAATRMLRTRNREGTLSDVDITIALSDIGKRGRLADLKRTFESFFPRDESGKRKRKPNIHHYTSILHSHAIRGDVKAANMYMEEMQEAGLTLNLQTYTVIIKAFMTTNDAQSISNVFKSLREAGLTPDLVLYTTLISYFAKQKDTRSADALFVEALSKGCNPDDRMVNALMNAHVEAGNWSEVYRIFQHLTEMPTTRHLGIDTYNTLLKSYVLMGAPFRQVLKAFLKIQATGVEPDMFTFVFLILSATEAAQLEQATEIFEKLKRMRNETGESMIYQHIYTILISAHLRIGNKGEAKHLLDQMIQQGIEPTSQTYGAIVKTYAYRGIHEGMEIAEEFVNQIRASSSPDTWVKQKKSRKAPLALIYEPLLTGHYKRGDVEGFERVYGQYLDAGGEPSVGLLTKLLNTYNQAGELEKVMELWPVILDIADSDEYENLIPGERFQSAKRSIDLALSVYIDALSKAGMHSEVAKTWTAFQQRGFKFDSHNWNHLTVCLIRGAQIEQAFQVVEKVLLPKERARRSAYNSPLAESVTSNVEKLSIARELTPAIEVEFPLHNNQGRRVAGVFGRSSLSPKLELEEDDDATLDEALLHPMRILQVIPPTFNDWRPHNIVLRSLLSVIMQLRRGYLISPIRPGQRTTYNISGPDLKLVDRDAASALLDKLYDTCPDTLSRIKRFERRERERLRGASFENIYEQR</sequence>
<feature type="repeat" description="PPR" evidence="5">
    <location>
        <begin position="530"/>
        <end position="564"/>
    </location>
</feature>
<evidence type="ECO:0000256" key="3">
    <source>
        <dbReference type="ARBA" id="ARBA00044493"/>
    </source>
</evidence>
<dbReference type="InterPro" id="IPR011990">
    <property type="entry name" value="TPR-like_helical_dom_sf"/>
</dbReference>
<dbReference type="PANTHER" id="PTHR47447:SF23">
    <property type="entry name" value="PENTACOTRIPEPTIDE-REPEAT REGION OF PRORP DOMAIN-CONTAINING PROTEIN"/>
    <property type="match status" value="1"/>
</dbReference>
<comment type="function">
    <text evidence="3">Regulates mitochondrial small subunit maturation by controlling 15S rRNA 5'-end processing. Localizes to the 5' precursor of the 15S rRNA in a position that is subsequently occupied by mS47 in the mature yeast mtSSU. Uses structure and sequence-specific RNA recognition, binding to a single-stranded region of the precursor and specifically recognizing bases -6 to -1. The exchange of Ccm1 for mS47 is coupled to the irreversible removal of precursor rRNA that is accompanied by conformational changes of the mitoribosomal proteins uS5m and mS26. These conformational changes signal completion of 5'-end rRNA processing through protection of the mature 5'-end of the 15S rRNA and stabilization of mS47. The removal of the 5' precursor together with the dissociation of Ccm1 may be catalyzed by the 5'-3' exoribonuclease Pet127. Involved in the specific removal of group I introns in mitochondrial encoded transcripts.</text>
</comment>
<dbReference type="InterPro" id="IPR002885">
    <property type="entry name" value="PPR_rpt"/>
</dbReference>
<feature type="repeat" description="PPR" evidence="5">
    <location>
        <begin position="495"/>
        <end position="529"/>
    </location>
</feature>
<dbReference type="Pfam" id="PF13812">
    <property type="entry name" value="PPR_3"/>
    <property type="match status" value="1"/>
</dbReference>
<feature type="repeat" description="PPR" evidence="5">
    <location>
        <begin position="637"/>
        <end position="672"/>
    </location>
</feature>
<keyword evidence="7" id="KW-1185">Reference proteome</keyword>
<dbReference type="Pfam" id="PF01535">
    <property type="entry name" value="PPR"/>
    <property type="match status" value="1"/>
</dbReference>
<dbReference type="AlphaFoldDB" id="A0A0C2YZM0"/>
<accession>A0A0C2YZM0</accession>
<dbReference type="HOGENOM" id="CLU_007929_0_0_1"/>
<reference evidence="7" key="2">
    <citation type="submission" date="2015-01" db="EMBL/GenBank/DDBJ databases">
        <title>Evolutionary Origins and Diversification of the Mycorrhizal Mutualists.</title>
        <authorList>
            <consortium name="DOE Joint Genome Institute"/>
            <consortium name="Mycorrhizal Genomics Consortium"/>
            <person name="Kohler A."/>
            <person name="Kuo A."/>
            <person name="Nagy L.G."/>
            <person name="Floudas D."/>
            <person name="Copeland A."/>
            <person name="Barry K.W."/>
            <person name="Cichocki N."/>
            <person name="Veneault-Fourrey C."/>
            <person name="LaButti K."/>
            <person name="Lindquist E.A."/>
            <person name="Lipzen A."/>
            <person name="Lundell T."/>
            <person name="Morin E."/>
            <person name="Murat C."/>
            <person name="Riley R."/>
            <person name="Ohm R."/>
            <person name="Sun H."/>
            <person name="Tunlid A."/>
            <person name="Henrissat B."/>
            <person name="Grigoriev I.V."/>
            <person name="Hibbett D.S."/>
            <person name="Martin F."/>
        </authorList>
    </citation>
    <scope>NUCLEOTIDE SEQUENCE [LARGE SCALE GENOMIC DNA]</scope>
    <source>
        <strain evidence="7">h7</strain>
    </source>
</reference>
<dbReference type="OrthoDB" id="185373at2759"/>
<organism evidence="6 7">
    <name type="scientific">Hebeloma cylindrosporum</name>
    <dbReference type="NCBI Taxonomy" id="76867"/>
    <lineage>
        <taxon>Eukaryota</taxon>
        <taxon>Fungi</taxon>
        <taxon>Dikarya</taxon>
        <taxon>Basidiomycota</taxon>
        <taxon>Agaricomycotina</taxon>
        <taxon>Agaricomycetes</taxon>
        <taxon>Agaricomycetidae</taxon>
        <taxon>Agaricales</taxon>
        <taxon>Agaricineae</taxon>
        <taxon>Hymenogastraceae</taxon>
        <taxon>Hebeloma</taxon>
    </lineage>
</organism>
<feature type="repeat" description="PPR" evidence="5">
    <location>
        <begin position="565"/>
        <end position="599"/>
    </location>
</feature>
<dbReference type="PANTHER" id="PTHR47447">
    <property type="entry name" value="OS03G0856100 PROTEIN"/>
    <property type="match status" value="1"/>
</dbReference>
<dbReference type="Gene3D" id="1.25.40.10">
    <property type="entry name" value="Tetratricopeptide repeat domain"/>
    <property type="match status" value="2"/>
</dbReference>
<feature type="repeat" description="PPR" evidence="5">
    <location>
        <begin position="713"/>
        <end position="747"/>
    </location>
</feature>
<dbReference type="EMBL" id="KN831771">
    <property type="protein sequence ID" value="KIM46422.1"/>
    <property type="molecule type" value="Genomic_DNA"/>
</dbReference>
<name>A0A0C2YZM0_HEBCY</name>
<evidence type="ECO:0000313" key="6">
    <source>
        <dbReference type="EMBL" id="KIM46422.1"/>
    </source>
</evidence>
<dbReference type="Pfam" id="PF13041">
    <property type="entry name" value="PPR_2"/>
    <property type="match status" value="1"/>
</dbReference>
<dbReference type="PROSITE" id="PS51375">
    <property type="entry name" value="PPR"/>
    <property type="match status" value="5"/>
</dbReference>
<keyword evidence="2" id="KW-0677">Repeat</keyword>
<reference evidence="6 7" key="1">
    <citation type="submission" date="2014-04" db="EMBL/GenBank/DDBJ databases">
        <authorList>
            <consortium name="DOE Joint Genome Institute"/>
            <person name="Kuo A."/>
            <person name="Gay G."/>
            <person name="Dore J."/>
            <person name="Kohler A."/>
            <person name="Nagy L.G."/>
            <person name="Floudas D."/>
            <person name="Copeland A."/>
            <person name="Barry K.W."/>
            <person name="Cichocki N."/>
            <person name="Veneault-Fourrey C."/>
            <person name="LaButti K."/>
            <person name="Lindquist E.A."/>
            <person name="Lipzen A."/>
            <person name="Lundell T."/>
            <person name="Morin E."/>
            <person name="Murat C."/>
            <person name="Sun H."/>
            <person name="Tunlid A."/>
            <person name="Henrissat B."/>
            <person name="Grigoriev I.V."/>
            <person name="Hibbett D.S."/>
            <person name="Martin F."/>
            <person name="Nordberg H.P."/>
            <person name="Cantor M.N."/>
            <person name="Hua S.X."/>
        </authorList>
    </citation>
    <scope>NUCLEOTIDE SEQUENCE [LARGE SCALE GENOMIC DNA]</scope>
    <source>
        <strain evidence="7">h7</strain>
    </source>
</reference>
<dbReference type="STRING" id="686832.A0A0C2YZM0"/>
<comment type="similarity">
    <text evidence="1">Belongs to the CCM1 family.</text>
</comment>